<dbReference type="InterPro" id="IPR029016">
    <property type="entry name" value="GAF-like_dom_sf"/>
</dbReference>
<gene>
    <name evidence="6" type="primary">iclR_1</name>
    <name evidence="6" type="ORF">TA5114_01775</name>
</gene>
<dbReference type="GO" id="GO:0003700">
    <property type="term" value="F:DNA-binding transcription factor activity"/>
    <property type="evidence" value="ECO:0007669"/>
    <property type="project" value="TreeGrafter"/>
</dbReference>
<keyword evidence="7" id="KW-1185">Reference proteome</keyword>
<evidence type="ECO:0000256" key="3">
    <source>
        <dbReference type="ARBA" id="ARBA00023163"/>
    </source>
</evidence>
<dbReference type="PROSITE" id="PS51078">
    <property type="entry name" value="ICLR_ED"/>
    <property type="match status" value="1"/>
</dbReference>
<dbReference type="GO" id="GO:0003677">
    <property type="term" value="F:DNA binding"/>
    <property type="evidence" value="ECO:0007669"/>
    <property type="project" value="UniProtKB-KW"/>
</dbReference>
<dbReference type="PANTHER" id="PTHR30136">
    <property type="entry name" value="HELIX-TURN-HELIX TRANSCRIPTIONAL REGULATOR, ICLR FAMILY"/>
    <property type="match status" value="1"/>
</dbReference>
<feature type="domain" description="IclR-ED" evidence="5">
    <location>
        <begin position="70"/>
        <end position="253"/>
    </location>
</feature>
<evidence type="ECO:0000259" key="5">
    <source>
        <dbReference type="PROSITE" id="PS51078"/>
    </source>
</evidence>
<feature type="domain" description="HTH iclR-type" evidence="4">
    <location>
        <begin position="7"/>
        <end position="69"/>
    </location>
</feature>
<dbReference type="InterPro" id="IPR014757">
    <property type="entry name" value="Tscrpt_reg_IclR_C"/>
</dbReference>
<dbReference type="InterPro" id="IPR050707">
    <property type="entry name" value="HTH_MetabolicPath_Reg"/>
</dbReference>
<dbReference type="AlphaFoldDB" id="A0A0P1IXX4"/>
<dbReference type="InterPro" id="IPR036388">
    <property type="entry name" value="WH-like_DNA-bd_sf"/>
</dbReference>
<reference evidence="7" key="1">
    <citation type="submission" date="2015-09" db="EMBL/GenBank/DDBJ databases">
        <authorList>
            <person name="Rodrigo-Torres Lidia"/>
            <person name="Arahal R.David."/>
        </authorList>
    </citation>
    <scope>NUCLEOTIDE SEQUENCE [LARGE SCALE GENOMIC DNA]</scope>
    <source>
        <strain evidence="7">CECT 5114</strain>
    </source>
</reference>
<dbReference type="Pfam" id="PF01614">
    <property type="entry name" value="IclR_C"/>
    <property type="match status" value="1"/>
</dbReference>
<dbReference type="Proteomes" id="UP000051184">
    <property type="component" value="Unassembled WGS sequence"/>
</dbReference>
<evidence type="ECO:0000256" key="2">
    <source>
        <dbReference type="ARBA" id="ARBA00023125"/>
    </source>
</evidence>
<protein>
    <submittedName>
        <fullName evidence="6">Acetate operon repressor</fullName>
    </submittedName>
</protein>
<dbReference type="InterPro" id="IPR005471">
    <property type="entry name" value="Tscrpt_reg_IclR_N"/>
</dbReference>
<keyword evidence="3" id="KW-0804">Transcription</keyword>
<dbReference type="PROSITE" id="PS51077">
    <property type="entry name" value="HTH_ICLR"/>
    <property type="match status" value="1"/>
</dbReference>
<dbReference type="InterPro" id="IPR036390">
    <property type="entry name" value="WH_DNA-bd_sf"/>
</dbReference>
<dbReference type="SUPFAM" id="SSF46785">
    <property type="entry name" value="Winged helix' DNA-binding domain"/>
    <property type="match status" value="1"/>
</dbReference>
<dbReference type="SUPFAM" id="SSF55781">
    <property type="entry name" value="GAF domain-like"/>
    <property type="match status" value="1"/>
</dbReference>
<keyword evidence="1" id="KW-0805">Transcription regulation</keyword>
<organism evidence="6 7">
    <name type="scientific">Cognatishimia activa</name>
    <dbReference type="NCBI Taxonomy" id="1715691"/>
    <lineage>
        <taxon>Bacteria</taxon>
        <taxon>Pseudomonadati</taxon>
        <taxon>Pseudomonadota</taxon>
        <taxon>Alphaproteobacteria</taxon>
        <taxon>Rhodobacterales</taxon>
        <taxon>Paracoccaceae</taxon>
        <taxon>Cognatishimia</taxon>
    </lineage>
</organism>
<evidence type="ECO:0000313" key="6">
    <source>
        <dbReference type="EMBL" id="CUK25970.1"/>
    </source>
</evidence>
<sequence>MPDSDRIPTNLRTLLILEILGKSDLPMTATQINEELGLPKQTVHRLCVTLEENGFLTRPGNAKKYQVARRLREMGSGLLYNSRDHVARHQILKQVSECVGETVNYAAPGNTGMHYLDRVETDWPFRVQLPIGTSVPFHCTASGKSFLASLAQKKREALVNSLALESMTQFTLDTPERLLEELSQIRKQGYALDQQEFIEGMVAIAVPVLDTQGRYIASIAYHGPSQRVSLTEAIERKDILLTAAQNLSSALFL</sequence>
<dbReference type="EMBL" id="CYUE01000020">
    <property type="protein sequence ID" value="CUK25970.1"/>
    <property type="molecule type" value="Genomic_DNA"/>
</dbReference>
<dbReference type="OrthoDB" id="6057486at2"/>
<dbReference type="Gene3D" id="1.10.10.10">
    <property type="entry name" value="Winged helix-like DNA-binding domain superfamily/Winged helix DNA-binding domain"/>
    <property type="match status" value="1"/>
</dbReference>
<dbReference type="GO" id="GO:0045892">
    <property type="term" value="P:negative regulation of DNA-templated transcription"/>
    <property type="evidence" value="ECO:0007669"/>
    <property type="project" value="TreeGrafter"/>
</dbReference>
<evidence type="ECO:0000256" key="1">
    <source>
        <dbReference type="ARBA" id="ARBA00023015"/>
    </source>
</evidence>
<evidence type="ECO:0000259" key="4">
    <source>
        <dbReference type="PROSITE" id="PS51077"/>
    </source>
</evidence>
<evidence type="ECO:0000313" key="7">
    <source>
        <dbReference type="Proteomes" id="UP000051184"/>
    </source>
</evidence>
<name>A0A0P1IXX4_9RHOB</name>
<dbReference type="SMART" id="SM00346">
    <property type="entry name" value="HTH_ICLR"/>
    <property type="match status" value="1"/>
</dbReference>
<keyword evidence="2" id="KW-0238">DNA-binding</keyword>
<dbReference type="STRING" id="1715691.TA5113_02251"/>
<dbReference type="Gene3D" id="3.30.450.40">
    <property type="match status" value="1"/>
</dbReference>
<proteinExistence type="predicted"/>
<dbReference type="RefSeq" id="WP_058314929.1">
    <property type="nucleotide sequence ID" value="NZ_CYTO01000020.1"/>
</dbReference>
<accession>A0A0P1IXX4</accession>
<dbReference type="Pfam" id="PF09339">
    <property type="entry name" value="HTH_IclR"/>
    <property type="match status" value="1"/>
</dbReference>
<dbReference type="PANTHER" id="PTHR30136:SF35">
    <property type="entry name" value="HTH-TYPE TRANSCRIPTIONAL REGULATOR RV1719"/>
    <property type="match status" value="1"/>
</dbReference>